<dbReference type="Gene3D" id="2.60.260.20">
    <property type="entry name" value="Urease metallochaperone UreE, N-terminal domain"/>
    <property type="match status" value="1"/>
</dbReference>
<organism evidence="3 4">
    <name type="scientific">Euroglyphus maynei</name>
    <name type="common">Mayne's house dust mite</name>
    <dbReference type="NCBI Taxonomy" id="6958"/>
    <lineage>
        <taxon>Eukaryota</taxon>
        <taxon>Metazoa</taxon>
        <taxon>Ecdysozoa</taxon>
        <taxon>Arthropoda</taxon>
        <taxon>Chelicerata</taxon>
        <taxon>Arachnida</taxon>
        <taxon>Acari</taxon>
        <taxon>Acariformes</taxon>
        <taxon>Sarcoptiformes</taxon>
        <taxon>Astigmata</taxon>
        <taxon>Psoroptidia</taxon>
        <taxon>Analgoidea</taxon>
        <taxon>Pyroglyphidae</taxon>
        <taxon>Pyroglyphinae</taxon>
        <taxon>Euroglyphus</taxon>
    </lineage>
</organism>
<dbReference type="InterPro" id="IPR002939">
    <property type="entry name" value="DnaJ_C"/>
</dbReference>
<dbReference type="EMBL" id="MUJZ01000237">
    <property type="protein sequence ID" value="OTF84190.1"/>
    <property type="molecule type" value="Genomic_DNA"/>
</dbReference>
<accession>A0A1Y3BTA0</accession>
<dbReference type="PANTHER" id="PTHR44145">
    <property type="entry name" value="DNAJ HOMOLOG SUBFAMILY A MEMBER 3, MITOCHONDRIAL"/>
    <property type="match status" value="1"/>
</dbReference>
<dbReference type="PANTHER" id="PTHR44145:SF3">
    <property type="entry name" value="DNAJ HOMOLOG SUBFAMILY A MEMBER 3, MITOCHONDRIAL"/>
    <property type="match status" value="1"/>
</dbReference>
<evidence type="ECO:0000313" key="4">
    <source>
        <dbReference type="Proteomes" id="UP000194236"/>
    </source>
</evidence>
<dbReference type="Pfam" id="PF01556">
    <property type="entry name" value="DnaJ_C"/>
    <property type="match status" value="1"/>
</dbReference>
<dbReference type="GO" id="GO:0005739">
    <property type="term" value="C:mitochondrion"/>
    <property type="evidence" value="ECO:0007669"/>
    <property type="project" value="TreeGrafter"/>
</dbReference>
<evidence type="ECO:0000313" key="3">
    <source>
        <dbReference type="EMBL" id="OTF84190.1"/>
    </source>
</evidence>
<dbReference type="GO" id="GO:0043066">
    <property type="term" value="P:negative regulation of apoptotic process"/>
    <property type="evidence" value="ECO:0007669"/>
    <property type="project" value="TreeGrafter"/>
</dbReference>
<dbReference type="OrthoDB" id="6493627at2759"/>
<dbReference type="GO" id="GO:0006457">
    <property type="term" value="P:protein folding"/>
    <property type="evidence" value="ECO:0007669"/>
    <property type="project" value="InterPro"/>
</dbReference>
<keyword evidence="4" id="KW-1185">Reference proteome</keyword>
<evidence type="ECO:0000256" key="1">
    <source>
        <dbReference type="ARBA" id="ARBA00023186"/>
    </source>
</evidence>
<reference evidence="3 4" key="1">
    <citation type="submission" date="2017-03" db="EMBL/GenBank/DDBJ databases">
        <title>Genome Survey of Euroglyphus maynei.</title>
        <authorList>
            <person name="Arlian L.G."/>
            <person name="Morgan M.S."/>
            <person name="Rider S.D."/>
        </authorList>
    </citation>
    <scope>NUCLEOTIDE SEQUENCE [LARGE SCALE GENOMIC DNA]</scope>
    <source>
        <strain evidence="3">Arlian Lab</strain>
        <tissue evidence="3">Whole body</tissue>
    </source>
</reference>
<protein>
    <recommendedName>
        <fullName evidence="2">Chaperone DnaJ C-terminal domain-containing protein</fullName>
    </recommendedName>
</protein>
<proteinExistence type="predicted"/>
<comment type="caution">
    <text evidence="3">The sequence shown here is derived from an EMBL/GenBank/DDBJ whole genome shotgun (WGS) entry which is preliminary data.</text>
</comment>
<name>A0A1Y3BTA0_EURMA</name>
<dbReference type="GO" id="GO:0051082">
    <property type="term" value="F:unfolded protein binding"/>
    <property type="evidence" value="ECO:0007669"/>
    <property type="project" value="InterPro"/>
</dbReference>
<gene>
    <name evidence="3" type="ORF">BLA29_011684</name>
</gene>
<dbReference type="GO" id="GO:0007005">
    <property type="term" value="P:mitochondrion organization"/>
    <property type="evidence" value="ECO:0007669"/>
    <property type="project" value="TreeGrafter"/>
</dbReference>
<dbReference type="AlphaFoldDB" id="A0A1Y3BTA0"/>
<evidence type="ECO:0000259" key="2">
    <source>
        <dbReference type="Pfam" id="PF01556"/>
    </source>
</evidence>
<keyword evidence="1" id="KW-0143">Chaperone</keyword>
<feature type="domain" description="Chaperone DnaJ C-terminal" evidence="2">
    <location>
        <begin position="3"/>
        <end position="44"/>
    </location>
</feature>
<dbReference type="InterPro" id="IPR051938">
    <property type="entry name" value="Apopto_cytoskel_mod"/>
</dbReference>
<dbReference type="InterPro" id="IPR008971">
    <property type="entry name" value="HSP40/DnaJ_pept-bd"/>
</dbReference>
<feature type="non-terminal residue" evidence="3">
    <location>
        <position position="1"/>
    </location>
</feature>
<sequence>ENLTLKIQPGTTSHTRIRLPEKGITRVNSFGKGDHYVHVKINVPTNLSKKQKALWLVLAEMDDSLLRGIINGIVSTRNGRVVEGDAEFEEYVNVIKQALEEIDEAKDKNSDRNS</sequence>
<dbReference type="SUPFAM" id="SSF49493">
    <property type="entry name" value="HSP40/DnaJ peptide-binding domain"/>
    <property type="match status" value="1"/>
</dbReference>
<dbReference type="Proteomes" id="UP000194236">
    <property type="component" value="Unassembled WGS sequence"/>
</dbReference>